<dbReference type="eggNOG" id="KOG1208">
    <property type="taxonomic scope" value="Eukaryota"/>
</dbReference>
<dbReference type="Pfam" id="PF00106">
    <property type="entry name" value="adh_short"/>
    <property type="match status" value="1"/>
</dbReference>
<dbReference type="PANTHER" id="PTHR43490:SF99">
    <property type="entry name" value="SHORT-CHAIN DEHYDROGENASE_REDUCTASE"/>
    <property type="match status" value="1"/>
</dbReference>
<dbReference type="PRINTS" id="PR00081">
    <property type="entry name" value="GDHRDH"/>
</dbReference>
<dbReference type="GeneID" id="7201133"/>
<comment type="similarity">
    <text evidence="1 4">Belongs to the short-chain dehydrogenases/reductases (SDR) family.</text>
</comment>
<dbReference type="AlphaFoldDB" id="B7FZ57"/>
<gene>
    <name evidence="5" type="ORF">PHATRDRAFT_45918</name>
</gene>
<reference evidence="6" key="2">
    <citation type="submission" date="2008-08" db="EMBL/GenBank/DDBJ databases">
        <authorList>
            <consortium name="Diatom Consortium"/>
            <person name="Grigoriev I."/>
            <person name="Grimwood J."/>
            <person name="Kuo A."/>
            <person name="Otillar R.P."/>
            <person name="Salamov A."/>
            <person name="Detter J.C."/>
            <person name="Lindquist E."/>
            <person name="Shapiro H."/>
            <person name="Lucas S."/>
            <person name="Glavina del Rio T."/>
            <person name="Pitluck S."/>
            <person name="Rokhsar D."/>
            <person name="Bowler C."/>
        </authorList>
    </citation>
    <scope>GENOME REANNOTATION</scope>
    <source>
        <strain evidence="6">CCAP 1055/1</strain>
    </source>
</reference>
<dbReference type="Proteomes" id="UP000000759">
    <property type="component" value="Chromosome 8"/>
</dbReference>
<sequence>MSTVTPSSRRILVTGANKGIGKAICERLLQEWDDTYVLLGSRDLQRGEEAKADLINSLGDSCKDRLQVIHLDTSSDESVQKAAESISGDDKLYGIINNAGIGFGRSMEETVNTNYFGPRRVNDAFGKHLKRPGGRIVNVSSASGPIFLQNLSDASLKGKLNQAWTIPGGLEELDTIARTIKGGNEYGASKALLNAYTFLYAKANKDLIINAITPGYIKTDLTAGSGASNPPSKGAVPPCWLMMDEDVAHQPTGRYYGSDCVRSPMDCYRGPGEEPYVNNDDLVEVSKN</sequence>
<keyword evidence="6" id="KW-1185">Reference proteome</keyword>
<keyword evidence="3" id="KW-0560">Oxidoreductase</keyword>
<evidence type="ECO:0000313" key="6">
    <source>
        <dbReference type="Proteomes" id="UP000000759"/>
    </source>
</evidence>
<organism evidence="5 6">
    <name type="scientific">Phaeodactylum tricornutum (strain CCAP 1055/1)</name>
    <dbReference type="NCBI Taxonomy" id="556484"/>
    <lineage>
        <taxon>Eukaryota</taxon>
        <taxon>Sar</taxon>
        <taxon>Stramenopiles</taxon>
        <taxon>Ochrophyta</taxon>
        <taxon>Bacillariophyta</taxon>
        <taxon>Bacillariophyceae</taxon>
        <taxon>Bacillariophycidae</taxon>
        <taxon>Naviculales</taxon>
        <taxon>Phaeodactylaceae</taxon>
        <taxon>Phaeodactylum</taxon>
    </lineage>
</organism>
<dbReference type="InterPro" id="IPR002347">
    <property type="entry name" value="SDR_fam"/>
</dbReference>
<dbReference type="OMA" id="WMRKQGR"/>
<dbReference type="InterPro" id="IPR036291">
    <property type="entry name" value="NAD(P)-bd_dom_sf"/>
</dbReference>
<dbReference type="PaxDb" id="2850-Phatr45918"/>
<evidence type="ECO:0000256" key="3">
    <source>
        <dbReference type="ARBA" id="ARBA00023002"/>
    </source>
</evidence>
<evidence type="ECO:0000256" key="1">
    <source>
        <dbReference type="ARBA" id="ARBA00006484"/>
    </source>
</evidence>
<proteinExistence type="inferred from homology"/>
<dbReference type="GO" id="GO:0016491">
    <property type="term" value="F:oxidoreductase activity"/>
    <property type="evidence" value="ECO:0007669"/>
    <property type="project" value="UniProtKB-KW"/>
</dbReference>
<dbReference type="PRINTS" id="PR00080">
    <property type="entry name" value="SDRFAMILY"/>
</dbReference>
<name>B7FZ57_PHATC</name>
<accession>B7FZ57</accession>
<dbReference type="SUPFAM" id="SSF51735">
    <property type="entry name" value="NAD(P)-binding Rossmann-fold domains"/>
    <property type="match status" value="1"/>
</dbReference>
<dbReference type="Gene3D" id="3.40.50.720">
    <property type="entry name" value="NAD(P)-binding Rossmann-like Domain"/>
    <property type="match status" value="1"/>
</dbReference>
<dbReference type="HOGENOM" id="CLU_010194_9_0_1"/>
<dbReference type="OrthoDB" id="1933717at2759"/>
<keyword evidence="2" id="KW-0521">NADP</keyword>
<protein>
    <recommendedName>
        <fullName evidence="7">NAD(P)-binding protein</fullName>
    </recommendedName>
</protein>
<dbReference type="GO" id="GO:0016020">
    <property type="term" value="C:membrane"/>
    <property type="evidence" value="ECO:0007669"/>
    <property type="project" value="TreeGrafter"/>
</dbReference>
<dbReference type="InParanoid" id="B7FZ57"/>
<reference evidence="5 6" key="1">
    <citation type="journal article" date="2008" name="Nature">
        <title>The Phaeodactylum genome reveals the evolutionary history of diatom genomes.</title>
        <authorList>
            <person name="Bowler C."/>
            <person name="Allen A.E."/>
            <person name="Badger J.H."/>
            <person name="Grimwood J."/>
            <person name="Jabbari K."/>
            <person name="Kuo A."/>
            <person name="Maheswari U."/>
            <person name="Martens C."/>
            <person name="Maumus F."/>
            <person name="Otillar R.P."/>
            <person name="Rayko E."/>
            <person name="Salamov A."/>
            <person name="Vandepoele K."/>
            <person name="Beszteri B."/>
            <person name="Gruber A."/>
            <person name="Heijde M."/>
            <person name="Katinka M."/>
            <person name="Mock T."/>
            <person name="Valentin K."/>
            <person name="Verret F."/>
            <person name="Berges J.A."/>
            <person name="Brownlee C."/>
            <person name="Cadoret J.P."/>
            <person name="Chiovitti A."/>
            <person name="Choi C.J."/>
            <person name="Coesel S."/>
            <person name="De Martino A."/>
            <person name="Detter J.C."/>
            <person name="Durkin C."/>
            <person name="Falciatore A."/>
            <person name="Fournet J."/>
            <person name="Haruta M."/>
            <person name="Huysman M.J."/>
            <person name="Jenkins B.D."/>
            <person name="Jiroutova K."/>
            <person name="Jorgensen R.E."/>
            <person name="Joubert Y."/>
            <person name="Kaplan A."/>
            <person name="Kroger N."/>
            <person name="Kroth P.G."/>
            <person name="La Roche J."/>
            <person name="Lindquist E."/>
            <person name="Lommer M."/>
            <person name="Martin-Jezequel V."/>
            <person name="Lopez P.J."/>
            <person name="Lucas S."/>
            <person name="Mangogna M."/>
            <person name="McGinnis K."/>
            <person name="Medlin L.K."/>
            <person name="Montsant A."/>
            <person name="Oudot-Le Secq M.P."/>
            <person name="Napoli C."/>
            <person name="Obornik M."/>
            <person name="Parker M.S."/>
            <person name="Petit J.L."/>
            <person name="Porcel B.M."/>
            <person name="Poulsen N."/>
            <person name="Robison M."/>
            <person name="Rychlewski L."/>
            <person name="Rynearson T.A."/>
            <person name="Schmutz J."/>
            <person name="Shapiro H."/>
            <person name="Siaut M."/>
            <person name="Stanley M."/>
            <person name="Sussman M.R."/>
            <person name="Taylor A.R."/>
            <person name="Vardi A."/>
            <person name="von Dassow P."/>
            <person name="Vyverman W."/>
            <person name="Willis A."/>
            <person name="Wyrwicz L.S."/>
            <person name="Rokhsar D.S."/>
            <person name="Weissenbach J."/>
            <person name="Armbrust E.V."/>
            <person name="Green B.R."/>
            <person name="Van de Peer Y."/>
            <person name="Grigoriev I.V."/>
        </authorList>
    </citation>
    <scope>NUCLEOTIDE SEQUENCE [LARGE SCALE GENOMIC DNA]</scope>
    <source>
        <strain evidence="5 6">CCAP 1055/1</strain>
    </source>
</reference>
<dbReference type="RefSeq" id="XP_002180291.1">
    <property type="nucleotide sequence ID" value="XM_002180255.1"/>
</dbReference>
<evidence type="ECO:0008006" key="7">
    <source>
        <dbReference type="Google" id="ProtNLM"/>
    </source>
</evidence>
<evidence type="ECO:0000256" key="4">
    <source>
        <dbReference type="RuleBase" id="RU000363"/>
    </source>
</evidence>
<dbReference type="KEGG" id="pti:PHATRDRAFT_45918"/>
<dbReference type="PANTHER" id="PTHR43490">
    <property type="entry name" value="(+)-NEOMENTHOL DEHYDROGENASE"/>
    <property type="match status" value="1"/>
</dbReference>
<evidence type="ECO:0000256" key="2">
    <source>
        <dbReference type="ARBA" id="ARBA00022857"/>
    </source>
</evidence>
<dbReference type="EMBL" id="CM000611">
    <property type="protein sequence ID" value="EEC48482.1"/>
    <property type="molecule type" value="Genomic_DNA"/>
</dbReference>
<dbReference type="STRING" id="556484.B7FZ57"/>
<evidence type="ECO:0000313" key="5">
    <source>
        <dbReference type="EMBL" id="EEC48482.1"/>
    </source>
</evidence>